<reference evidence="1" key="1">
    <citation type="submission" date="2014-09" db="EMBL/GenBank/DDBJ databases">
        <authorList>
            <person name="Magalhaes I.L.F."/>
            <person name="Oliveira U."/>
            <person name="Santos F.R."/>
            <person name="Vidigal T.H.D.A."/>
            <person name="Brescovit A.D."/>
            <person name="Santos A.J."/>
        </authorList>
    </citation>
    <scope>NUCLEOTIDE SEQUENCE</scope>
    <source>
        <tissue evidence="1">Shoot tissue taken approximately 20 cm above the soil surface</tissue>
    </source>
</reference>
<proteinExistence type="predicted"/>
<protein>
    <submittedName>
        <fullName evidence="1">Uncharacterized protein</fullName>
    </submittedName>
</protein>
<reference evidence="1" key="2">
    <citation type="journal article" date="2015" name="Data Brief">
        <title>Shoot transcriptome of the giant reed, Arundo donax.</title>
        <authorList>
            <person name="Barrero R.A."/>
            <person name="Guerrero F.D."/>
            <person name="Moolhuijzen P."/>
            <person name="Goolsby J.A."/>
            <person name="Tidwell J."/>
            <person name="Bellgard S.E."/>
            <person name="Bellgard M.I."/>
        </authorList>
    </citation>
    <scope>NUCLEOTIDE SEQUENCE</scope>
    <source>
        <tissue evidence="1">Shoot tissue taken approximately 20 cm above the soil surface</tissue>
    </source>
</reference>
<sequence length="15" mass="1806">MSGWMTPFQKTYLLC</sequence>
<dbReference type="EMBL" id="GBRH01183535">
    <property type="protein sequence ID" value="JAE14361.1"/>
    <property type="molecule type" value="Transcribed_RNA"/>
</dbReference>
<accession>A0A0A9FVM3</accession>
<evidence type="ECO:0000313" key="1">
    <source>
        <dbReference type="EMBL" id="JAE14361.1"/>
    </source>
</evidence>
<name>A0A0A9FVM3_ARUDO</name>
<organism evidence="1">
    <name type="scientific">Arundo donax</name>
    <name type="common">Giant reed</name>
    <name type="synonym">Donax arundinaceus</name>
    <dbReference type="NCBI Taxonomy" id="35708"/>
    <lineage>
        <taxon>Eukaryota</taxon>
        <taxon>Viridiplantae</taxon>
        <taxon>Streptophyta</taxon>
        <taxon>Embryophyta</taxon>
        <taxon>Tracheophyta</taxon>
        <taxon>Spermatophyta</taxon>
        <taxon>Magnoliopsida</taxon>
        <taxon>Liliopsida</taxon>
        <taxon>Poales</taxon>
        <taxon>Poaceae</taxon>
        <taxon>PACMAD clade</taxon>
        <taxon>Arundinoideae</taxon>
        <taxon>Arundineae</taxon>
        <taxon>Arundo</taxon>
    </lineage>
</organism>